<dbReference type="GO" id="GO:0005829">
    <property type="term" value="C:cytosol"/>
    <property type="evidence" value="ECO:0007669"/>
    <property type="project" value="TreeGrafter"/>
</dbReference>
<keyword evidence="3" id="KW-0804">Transcription</keyword>
<dbReference type="InterPro" id="IPR036390">
    <property type="entry name" value="WH_DNA-bd_sf"/>
</dbReference>
<dbReference type="InterPro" id="IPR019888">
    <property type="entry name" value="Tscrpt_reg_AsnC-like"/>
</dbReference>
<dbReference type="Pfam" id="PF13412">
    <property type="entry name" value="HTH_24"/>
    <property type="match status" value="1"/>
</dbReference>
<accession>A0A2I8VGN6</accession>
<dbReference type="GO" id="GO:0043200">
    <property type="term" value="P:response to amino acid"/>
    <property type="evidence" value="ECO:0007669"/>
    <property type="project" value="TreeGrafter"/>
</dbReference>
<proteinExistence type="predicted"/>
<dbReference type="InterPro" id="IPR000485">
    <property type="entry name" value="AsnC-type_HTH_dom"/>
</dbReference>
<protein>
    <submittedName>
        <fullName evidence="5">ArsR family transcriptional regulator</fullName>
    </submittedName>
</protein>
<dbReference type="GO" id="GO:0043565">
    <property type="term" value="F:sequence-specific DNA binding"/>
    <property type="evidence" value="ECO:0007669"/>
    <property type="project" value="InterPro"/>
</dbReference>
<keyword evidence="1" id="KW-0805">Transcription regulation</keyword>
<feature type="domain" description="HTH asnC-type" evidence="4">
    <location>
        <begin position="6"/>
        <end position="67"/>
    </location>
</feature>
<evidence type="ECO:0000256" key="2">
    <source>
        <dbReference type="ARBA" id="ARBA00023125"/>
    </source>
</evidence>
<dbReference type="PANTHER" id="PTHR30154">
    <property type="entry name" value="LEUCINE-RESPONSIVE REGULATORY PROTEIN"/>
    <property type="match status" value="1"/>
</dbReference>
<dbReference type="RefSeq" id="WP_103424769.1">
    <property type="nucleotide sequence ID" value="NZ_CP026309.1"/>
</dbReference>
<evidence type="ECO:0000256" key="3">
    <source>
        <dbReference type="ARBA" id="ARBA00023163"/>
    </source>
</evidence>
<keyword evidence="6" id="KW-1185">Reference proteome</keyword>
<evidence type="ECO:0000313" key="5">
    <source>
        <dbReference type="EMBL" id="AUV81081.1"/>
    </source>
</evidence>
<keyword evidence="2" id="KW-0238">DNA-binding</keyword>
<dbReference type="AlphaFoldDB" id="A0A2I8VGN6"/>
<organism evidence="5 6">
    <name type="scientific">Salinigranum rubrum</name>
    <dbReference type="NCBI Taxonomy" id="755307"/>
    <lineage>
        <taxon>Archaea</taxon>
        <taxon>Methanobacteriati</taxon>
        <taxon>Methanobacteriota</taxon>
        <taxon>Stenosarchaea group</taxon>
        <taxon>Halobacteria</taxon>
        <taxon>Halobacteriales</taxon>
        <taxon>Haloferacaceae</taxon>
        <taxon>Salinigranum</taxon>
    </lineage>
</organism>
<dbReference type="PROSITE" id="PS50956">
    <property type="entry name" value="HTH_ASNC_2"/>
    <property type="match status" value="1"/>
</dbReference>
<reference evidence="5 6" key="1">
    <citation type="submission" date="2018-01" db="EMBL/GenBank/DDBJ databases">
        <title>Complete genome sequence of Salinigranum rubrum GX10T, an extremely halophilic archaeon isolated from a marine solar saltern.</title>
        <authorList>
            <person name="Han S."/>
        </authorList>
    </citation>
    <scope>NUCLEOTIDE SEQUENCE [LARGE SCALE GENOMIC DNA]</scope>
    <source>
        <strain evidence="5 6">GX10</strain>
    </source>
</reference>
<gene>
    <name evidence="5" type="ORF">C2R22_04920</name>
</gene>
<dbReference type="CDD" id="cd00090">
    <property type="entry name" value="HTH_ARSR"/>
    <property type="match status" value="1"/>
</dbReference>
<sequence length="158" mass="17961">MGTRRLDDIDKQLLALLHDNARYAATDLARRIGVSDNTVHNRMRQLEDEGVITGYRTVCDYDQIGLTLHYLIIATTRIVDRGEVATQALEIPQVVDVTELMTGQGNLHIKAIGVSDEDITRVAQQLDELRLEIIDEHLIRTEHHKSFDYGQLETLLDE</sequence>
<dbReference type="KEGG" id="srub:C2R22_04920"/>
<dbReference type="InterPro" id="IPR011991">
    <property type="entry name" value="ArsR-like_HTH"/>
</dbReference>
<dbReference type="SUPFAM" id="SSF46785">
    <property type="entry name" value="Winged helix' DNA-binding domain"/>
    <property type="match status" value="1"/>
</dbReference>
<dbReference type="SMART" id="SM00344">
    <property type="entry name" value="HTH_ASNC"/>
    <property type="match status" value="1"/>
</dbReference>
<dbReference type="PRINTS" id="PR00033">
    <property type="entry name" value="HTHASNC"/>
</dbReference>
<evidence type="ECO:0000256" key="1">
    <source>
        <dbReference type="ARBA" id="ARBA00023015"/>
    </source>
</evidence>
<dbReference type="EMBL" id="CP026309">
    <property type="protein sequence ID" value="AUV81081.1"/>
    <property type="molecule type" value="Genomic_DNA"/>
</dbReference>
<dbReference type="PANTHER" id="PTHR30154:SF34">
    <property type="entry name" value="TRANSCRIPTIONAL REGULATOR AZLB"/>
    <property type="match status" value="1"/>
</dbReference>
<evidence type="ECO:0000259" key="4">
    <source>
        <dbReference type="PROSITE" id="PS50956"/>
    </source>
</evidence>
<dbReference type="Proteomes" id="UP000236584">
    <property type="component" value="Chromosome"/>
</dbReference>
<dbReference type="OrthoDB" id="57033at2157"/>
<dbReference type="Gene3D" id="1.10.10.10">
    <property type="entry name" value="Winged helix-like DNA-binding domain superfamily/Winged helix DNA-binding domain"/>
    <property type="match status" value="1"/>
</dbReference>
<dbReference type="InterPro" id="IPR036388">
    <property type="entry name" value="WH-like_DNA-bd_sf"/>
</dbReference>
<name>A0A2I8VGN6_9EURY</name>
<evidence type="ECO:0000313" key="6">
    <source>
        <dbReference type="Proteomes" id="UP000236584"/>
    </source>
</evidence>
<dbReference type="GeneID" id="35591408"/>